<organism evidence="13 14">
    <name type="scientific">Kwoniella newhampshirensis</name>
    <dbReference type="NCBI Taxonomy" id="1651941"/>
    <lineage>
        <taxon>Eukaryota</taxon>
        <taxon>Fungi</taxon>
        <taxon>Dikarya</taxon>
        <taxon>Basidiomycota</taxon>
        <taxon>Agaricomycotina</taxon>
        <taxon>Tremellomycetes</taxon>
        <taxon>Tremellales</taxon>
        <taxon>Cryptococcaceae</taxon>
        <taxon>Kwoniella</taxon>
    </lineage>
</organism>
<dbReference type="GeneID" id="92182296"/>
<dbReference type="Pfam" id="PF07757">
    <property type="entry name" value="AdoMet_MTase"/>
    <property type="match status" value="1"/>
</dbReference>
<name>A0AAW0Z008_9TREE</name>
<accession>A0AAW0Z008</accession>
<evidence type="ECO:0000256" key="3">
    <source>
        <dbReference type="ARBA" id="ARBA00012795"/>
    </source>
</evidence>
<evidence type="ECO:0000256" key="6">
    <source>
        <dbReference type="ARBA" id="ARBA00022603"/>
    </source>
</evidence>
<protein>
    <recommendedName>
        <fullName evidence="4 11">tRNA (uracil-O(2)-)-methyltransferase</fullName>
        <ecNumber evidence="3 11">2.1.1.211</ecNumber>
    </recommendedName>
</protein>
<evidence type="ECO:0000256" key="9">
    <source>
        <dbReference type="ARBA" id="ARBA00022694"/>
    </source>
</evidence>
<keyword evidence="7 11" id="KW-0808">Transferase</keyword>
<feature type="region of interest" description="Disordered" evidence="12">
    <location>
        <begin position="167"/>
        <end position="196"/>
    </location>
</feature>
<evidence type="ECO:0000256" key="8">
    <source>
        <dbReference type="ARBA" id="ARBA00022691"/>
    </source>
</evidence>
<keyword evidence="9 11" id="KW-0819">tRNA processing</keyword>
<dbReference type="RefSeq" id="XP_066801591.1">
    <property type="nucleotide sequence ID" value="XM_066948132.1"/>
</dbReference>
<dbReference type="GO" id="GO:0005737">
    <property type="term" value="C:cytoplasm"/>
    <property type="evidence" value="ECO:0007669"/>
    <property type="project" value="UniProtKB-SubCell"/>
</dbReference>
<keyword evidence="8 11" id="KW-0949">S-adenosyl-L-methionine</keyword>
<comment type="function">
    <text evidence="11">Adenosyl-L-methionine (AdoMet)-dependent tRNA (uracil-O(2)-)-methyltransferase.</text>
</comment>
<feature type="compositionally biased region" description="Low complexity" evidence="12">
    <location>
        <begin position="268"/>
        <end position="281"/>
    </location>
</feature>
<keyword evidence="14" id="KW-1185">Reference proteome</keyword>
<evidence type="ECO:0000256" key="10">
    <source>
        <dbReference type="ARBA" id="ARBA00047957"/>
    </source>
</evidence>
<dbReference type="Proteomes" id="UP001388673">
    <property type="component" value="Unassembled WGS sequence"/>
</dbReference>
<feature type="region of interest" description="Disordered" evidence="12">
    <location>
        <begin position="268"/>
        <end position="325"/>
    </location>
</feature>
<evidence type="ECO:0000256" key="5">
    <source>
        <dbReference type="ARBA" id="ARBA00022490"/>
    </source>
</evidence>
<feature type="region of interest" description="Disordered" evidence="12">
    <location>
        <begin position="1"/>
        <end position="32"/>
    </location>
</feature>
<evidence type="ECO:0000313" key="13">
    <source>
        <dbReference type="EMBL" id="KAK8849703.1"/>
    </source>
</evidence>
<dbReference type="InterPro" id="IPR011671">
    <property type="entry name" value="tRNA_uracil_MeTrfase"/>
</dbReference>
<evidence type="ECO:0000256" key="1">
    <source>
        <dbReference type="ARBA" id="ARBA00004496"/>
    </source>
</evidence>
<proteinExistence type="inferred from homology"/>
<feature type="region of interest" description="Disordered" evidence="12">
    <location>
        <begin position="78"/>
        <end position="125"/>
    </location>
</feature>
<dbReference type="PANTHER" id="PTHR21210">
    <property type="entry name" value="TRNA (URACIL-O(2)-)-METHYLTRANSFERASE-RELATED"/>
    <property type="match status" value="1"/>
</dbReference>
<keyword evidence="6 11" id="KW-0489">Methyltransferase</keyword>
<evidence type="ECO:0000256" key="12">
    <source>
        <dbReference type="SAM" id="MobiDB-lite"/>
    </source>
</evidence>
<reference evidence="13 14" key="1">
    <citation type="journal article" date="2024" name="bioRxiv">
        <title>Comparative genomics of Cryptococcus and Kwoniella reveals pathogenesis evolution and contrasting karyotype dynamics via intercentromeric recombination or chromosome fusion.</title>
        <authorList>
            <person name="Coelho M.A."/>
            <person name="David-Palma M."/>
            <person name="Shea T."/>
            <person name="Bowers K."/>
            <person name="McGinley-Smith S."/>
            <person name="Mohammad A.W."/>
            <person name="Gnirke A."/>
            <person name="Yurkov A.M."/>
            <person name="Nowrousian M."/>
            <person name="Sun S."/>
            <person name="Cuomo C.A."/>
            <person name="Heitman J."/>
        </authorList>
    </citation>
    <scope>NUCLEOTIDE SEQUENCE [LARGE SCALE GENOMIC DNA]</scope>
    <source>
        <strain evidence="13 14">CBS 13917</strain>
    </source>
</reference>
<dbReference type="GO" id="GO:0030488">
    <property type="term" value="P:tRNA methylation"/>
    <property type="evidence" value="ECO:0007669"/>
    <property type="project" value="UniProtKB-UniRule"/>
</dbReference>
<evidence type="ECO:0000256" key="4">
    <source>
        <dbReference type="ARBA" id="ARBA00017788"/>
    </source>
</evidence>
<comment type="similarity">
    <text evidence="2 11">Belongs to the TRM44 family.</text>
</comment>
<sequence>MAAPPPVGGYKTPPFQSTPYASTSTSPLSTNDEKWSPVLHSTCHFPLSVFLSTMKTLSLHPERNSSVILRADPLPPSSFTATSSHPHPSGRSSSTIHTDFSTKNNEPNCSAASSAATRDVDESDREEGKILDLDLVEHLRVRLMPKQPRRDGKLNQTINFYRTKEDDHNHIQNNGKGKEREVGEGSGVDPESEMQRKEEGLVIMIPEVKGKDEIPYYHPVVRKIAFRWESVSAAHGAVDVTTEDDGQEGGLQVKGLISIHYLPFADSPATSPSTVPSNSTPIQNSGSSLNISLAPRAAKARRRSPLAGPSIDDETTEPTRPPAIILSDTPLMDEQTKADGPVPMAIQSVEATVEETKRREAEQNRLRRTCLALLERLYKHGYGQLVGYQKRKVHDVVVPRDSFQDLYLVLKDRHRHLDSRAPRPTSTKLEDVKRHVWKGSLPNLLSPPTILNLSPDDTPLTTNVDISEWGEQDVAIAAFLMLLWKDMYPAREKSEGLGNDGEMEESREWDIWGRPEGGFVDLGCGNGLLVHILISEGYHGKGYELRSRRTWPLYPPKTQESLVELPIDPLAWFPNSIEEWEAGSWPGKESCVVKDGVFLIGNHSDELTPWLPLLSVIPSKPVPHLSLPCCLHTLDSTFDSLEYTPPPHPHTPNPDQGGFEAGLEPGVSRYKSYLIWLGWCGLKCGWEWEKEGLRVPSTKGWGIIARKRWTTKEEDDRECRLWVLEEVNTVRRRGTFKVREKEGKEH</sequence>
<evidence type="ECO:0000313" key="14">
    <source>
        <dbReference type="Proteomes" id="UP001388673"/>
    </source>
</evidence>
<gene>
    <name evidence="13" type="ORF">IAR55_005038</name>
</gene>
<evidence type="ECO:0000256" key="2">
    <source>
        <dbReference type="ARBA" id="ARBA00009056"/>
    </source>
</evidence>
<evidence type="ECO:0000256" key="7">
    <source>
        <dbReference type="ARBA" id="ARBA00022679"/>
    </source>
</evidence>
<evidence type="ECO:0000256" key="11">
    <source>
        <dbReference type="RuleBase" id="RU368004"/>
    </source>
</evidence>
<dbReference type="GO" id="GO:0141101">
    <property type="term" value="F:tRNA(Ser) (uridine(44)-2'-O-)-methyltransferase activity"/>
    <property type="evidence" value="ECO:0007669"/>
    <property type="project" value="UniProtKB-EC"/>
</dbReference>
<dbReference type="EMBL" id="JBCAWK010000009">
    <property type="protein sequence ID" value="KAK8849703.1"/>
    <property type="molecule type" value="Genomic_DNA"/>
</dbReference>
<feature type="compositionally biased region" description="Basic and acidic residues" evidence="12">
    <location>
        <begin position="167"/>
        <end position="183"/>
    </location>
</feature>
<feature type="compositionally biased region" description="Polar residues" evidence="12">
    <location>
        <begin position="95"/>
        <end position="116"/>
    </location>
</feature>
<feature type="compositionally biased region" description="Polar residues" evidence="12">
    <location>
        <begin position="282"/>
        <end position="291"/>
    </location>
</feature>
<comment type="caution">
    <text evidence="13">The sequence shown here is derived from an EMBL/GenBank/DDBJ whole genome shotgun (WGS) entry which is preliminary data.</text>
</comment>
<feature type="compositionally biased region" description="Low complexity" evidence="12">
    <location>
        <begin position="83"/>
        <end position="94"/>
    </location>
</feature>
<dbReference type="KEGG" id="kne:92182296"/>
<feature type="compositionally biased region" description="Polar residues" evidence="12">
    <location>
        <begin position="14"/>
        <end position="30"/>
    </location>
</feature>
<dbReference type="AlphaFoldDB" id="A0AAW0Z008"/>
<comment type="catalytic activity">
    <reaction evidence="10 11">
        <text>uridine(44) in tRNA(Ser) + S-adenosyl-L-methionine = 2'-O-methyluridine(44) in tRNA(Ser) + S-adenosyl-L-homocysteine + H(+)</text>
        <dbReference type="Rhea" id="RHEA:43100"/>
        <dbReference type="Rhea" id="RHEA-COMP:10339"/>
        <dbReference type="Rhea" id="RHEA-COMP:10340"/>
        <dbReference type="ChEBI" id="CHEBI:15378"/>
        <dbReference type="ChEBI" id="CHEBI:57856"/>
        <dbReference type="ChEBI" id="CHEBI:59789"/>
        <dbReference type="ChEBI" id="CHEBI:65315"/>
        <dbReference type="ChEBI" id="CHEBI:74478"/>
        <dbReference type="EC" id="2.1.1.211"/>
    </reaction>
</comment>
<comment type="subcellular location">
    <subcellularLocation>
        <location evidence="1 11">Cytoplasm</location>
    </subcellularLocation>
</comment>
<dbReference type="PANTHER" id="PTHR21210:SF0">
    <property type="entry name" value="TRNA (URACIL-O(2)-)-METHYLTRANSFERASE-RELATED"/>
    <property type="match status" value="1"/>
</dbReference>
<keyword evidence="5 11" id="KW-0963">Cytoplasm</keyword>
<dbReference type="EC" id="2.1.1.211" evidence="3 11"/>